<sequence>MFFWRFHALHHSVIRLWVVNTGRFHIADSLFKVALSQLPIYLLGAPLQVFWWLGAITAFMGILTHCNVDMRTGIFDYIFSTPRLHRWHHSKDMREGNTNYGENVVFFDLLFGTYFNPDRPSSTDIGIRGEVAKNFLGQLAQPFRKEGIRQILGRPTKSG</sequence>
<gene>
    <name evidence="7" type="ORF">J2W52_005739</name>
</gene>
<dbReference type="Proteomes" id="UP001250791">
    <property type="component" value="Unassembled WGS sequence"/>
</dbReference>
<evidence type="ECO:0000313" key="7">
    <source>
        <dbReference type="EMBL" id="MDR6904106.1"/>
    </source>
</evidence>
<evidence type="ECO:0000256" key="5">
    <source>
        <dbReference type="SAM" id="Phobius"/>
    </source>
</evidence>
<comment type="caution">
    <text evidence="7">The sequence shown here is derived from an EMBL/GenBank/DDBJ whole genome shotgun (WGS) entry which is preliminary data.</text>
</comment>
<keyword evidence="3 5" id="KW-1133">Transmembrane helix</keyword>
<evidence type="ECO:0000256" key="1">
    <source>
        <dbReference type="ARBA" id="ARBA00004370"/>
    </source>
</evidence>
<dbReference type="Pfam" id="PF04116">
    <property type="entry name" value="FA_hydroxylase"/>
    <property type="match status" value="1"/>
</dbReference>
<dbReference type="PANTHER" id="PTHR11863">
    <property type="entry name" value="STEROL DESATURASE"/>
    <property type="match status" value="1"/>
</dbReference>
<accession>A0ABU1SYP9</accession>
<keyword evidence="8" id="KW-1185">Reference proteome</keyword>
<feature type="domain" description="Fatty acid hydroxylase" evidence="6">
    <location>
        <begin position="2"/>
        <end position="113"/>
    </location>
</feature>
<name>A0ABU1SYP9_9HYPH</name>
<comment type="subcellular location">
    <subcellularLocation>
        <location evidence="1">Membrane</location>
    </subcellularLocation>
</comment>
<evidence type="ECO:0000256" key="2">
    <source>
        <dbReference type="ARBA" id="ARBA00022692"/>
    </source>
</evidence>
<dbReference type="InterPro" id="IPR006694">
    <property type="entry name" value="Fatty_acid_hydroxylase"/>
</dbReference>
<dbReference type="EMBL" id="JAVDUP010000013">
    <property type="protein sequence ID" value="MDR6904106.1"/>
    <property type="molecule type" value="Genomic_DNA"/>
</dbReference>
<evidence type="ECO:0000259" key="6">
    <source>
        <dbReference type="Pfam" id="PF04116"/>
    </source>
</evidence>
<keyword evidence="2 5" id="KW-0812">Transmembrane</keyword>
<protein>
    <submittedName>
        <fullName evidence="7">Sterol desaturase/sphingolipid hydroxylase (Fatty acid hydroxylase superfamily)</fullName>
    </submittedName>
</protein>
<proteinExistence type="predicted"/>
<feature type="transmembrane region" description="Helical" evidence="5">
    <location>
        <begin position="40"/>
        <end position="63"/>
    </location>
</feature>
<evidence type="ECO:0000256" key="4">
    <source>
        <dbReference type="ARBA" id="ARBA00023136"/>
    </source>
</evidence>
<keyword evidence="4 5" id="KW-0472">Membrane</keyword>
<reference evidence="7 8" key="1">
    <citation type="submission" date="2023-07" db="EMBL/GenBank/DDBJ databases">
        <title>Sorghum-associated microbial communities from plants grown in Nebraska, USA.</title>
        <authorList>
            <person name="Schachtman D."/>
        </authorList>
    </citation>
    <scope>NUCLEOTIDE SEQUENCE [LARGE SCALE GENOMIC DNA]</scope>
    <source>
        <strain evidence="7 8">3199</strain>
    </source>
</reference>
<evidence type="ECO:0000256" key="3">
    <source>
        <dbReference type="ARBA" id="ARBA00022989"/>
    </source>
</evidence>
<organism evidence="7 8">
    <name type="scientific">Rhizobium miluonense</name>
    <dbReference type="NCBI Taxonomy" id="411945"/>
    <lineage>
        <taxon>Bacteria</taxon>
        <taxon>Pseudomonadati</taxon>
        <taxon>Pseudomonadota</taxon>
        <taxon>Alphaproteobacteria</taxon>
        <taxon>Hyphomicrobiales</taxon>
        <taxon>Rhizobiaceae</taxon>
        <taxon>Rhizobium/Agrobacterium group</taxon>
        <taxon>Rhizobium</taxon>
    </lineage>
</organism>
<dbReference type="InterPro" id="IPR050307">
    <property type="entry name" value="Sterol_Desaturase_Related"/>
</dbReference>
<evidence type="ECO:0000313" key="8">
    <source>
        <dbReference type="Proteomes" id="UP001250791"/>
    </source>
</evidence>